<proteinExistence type="predicted"/>
<dbReference type="AlphaFoldDB" id="A0AAU8HLB6"/>
<reference evidence="1" key="1">
    <citation type="submission" date="2024-06" db="EMBL/GenBank/DDBJ databases">
        <title>Micromonospora mangrovi CCTCC AA 2012012 genome sequences.</title>
        <authorList>
            <person name="Gao J."/>
        </authorList>
    </citation>
    <scope>NUCLEOTIDE SEQUENCE</scope>
    <source>
        <strain evidence="1">CCTCC AA 2012012</strain>
    </source>
</reference>
<evidence type="ECO:0000313" key="1">
    <source>
        <dbReference type="EMBL" id="XCH77266.1"/>
    </source>
</evidence>
<dbReference type="EMBL" id="CP159342">
    <property type="protein sequence ID" value="XCH77266.1"/>
    <property type="molecule type" value="Genomic_DNA"/>
</dbReference>
<dbReference type="RefSeq" id="WP_350938416.1">
    <property type="nucleotide sequence ID" value="NZ_CP157762.1"/>
</dbReference>
<organism evidence="1">
    <name type="scientific">Micromonospora sp. CCTCC AA 2012012</name>
    <dbReference type="NCBI Taxonomy" id="3111921"/>
    <lineage>
        <taxon>Bacteria</taxon>
        <taxon>Bacillati</taxon>
        <taxon>Actinomycetota</taxon>
        <taxon>Actinomycetes</taxon>
        <taxon>Micromonosporales</taxon>
        <taxon>Micromonosporaceae</taxon>
        <taxon>Micromonospora</taxon>
    </lineage>
</organism>
<sequence>MTHSVRFMPFRARAHA</sequence>
<gene>
    <name evidence="1" type="ORF">ABUL08_00550</name>
</gene>
<accession>A0AAU8HLB6</accession>
<protein>
    <submittedName>
        <fullName evidence="1">CRISPR-associated DxTHG motif protein</fullName>
    </submittedName>
</protein>
<name>A0AAU8HLB6_9ACTN</name>